<feature type="signal peptide" evidence="1">
    <location>
        <begin position="1"/>
        <end position="20"/>
    </location>
</feature>
<proteinExistence type="predicted"/>
<dbReference type="Proteomes" id="UP001176429">
    <property type="component" value="Unassembled WGS sequence"/>
</dbReference>
<gene>
    <name evidence="2" type="ORF">Q5H93_13015</name>
</gene>
<sequence>MRKHFPALLGLAATTLPFTACNDAQPLPTPSSIVPLIRATVAADADTFDYRRAVASINNLALEPNPSRPVCRFTITRNYVGDDIIIRKVYVYKSLRRGSVPAAYQYSSRALAREVTQLPATLSFDSQDALTGIYRITLPSTGTSTDSLTAGPRSGWRSFIPPNSGNHNSIFSIDAIIFTFEYDVEINGQTQHVALDPTHQVTLEYPSTRLLEVFDGTPIGAPYSVTVPFVNL</sequence>
<evidence type="ECO:0000256" key="1">
    <source>
        <dbReference type="SAM" id="SignalP"/>
    </source>
</evidence>
<keyword evidence="1" id="KW-0732">Signal</keyword>
<reference evidence="2" key="1">
    <citation type="submission" date="2023-07" db="EMBL/GenBank/DDBJ databases">
        <authorList>
            <person name="Kim M.K."/>
        </authorList>
    </citation>
    <scope>NUCLEOTIDE SEQUENCE</scope>
    <source>
        <strain evidence="2">ASUV-10-1</strain>
    </source>
</reference>
<comment type="caution">
    <text evidence="2">The sequence shown here is derived from an EMBL/GenBank/DDBJ whole genome shotgun (WGS) entry which is preliminary data.</text>
</comment>
<evidence type="ECO:0008006" key="4">
    <source>
        <dbReference type="Google" id="ProtNLM"/>
    </source>
</evidence>
<dbReference type="EMBL" id="JAUQSY010000008">
    <property type="protein sequence ID" value="MDO7875658.1"/>
    <property type="molecule type" value="Genomic_DNA"/>
</dbReference>
<protein>
    <recommendedName>
        <fullName evidence="4">Lipoprotein</fullName>
    </recommendedName>
</protein>
<accession>A0ABT9BBN5</accession>
<organism evidence="2 3">
    <name type="scientific">Hymenobacter aranciens</name>
    <dbReference type="NCBI Taxonomy" id="3063996"/>
    <lineage>
        <taxon>Bacteria</taxon>
        <taxon>Pseudomonadati</taxon>
        <taxon>Bacteroidota</taxon>
        <taxon>Cytophagia</taxon>
        <taxon>Cytophagales</taxon>
        <taxon>Hymenobacteraceae</taxon>
        <taxon>Hymenobacter</taxon>
    </lineage>
</organism>
<evidence type="ECO:0000313" key="2">
    <source>
        <dbReference type="EMBL" id="MDO7875658.1"/>
    </source>
</evidence>
<dbReference type="RefSeq" id="WP_305006975.1">
    <property type="nucleotide sequence ID" value="NZ_JAUQSY010000008.1"/>
</dbReference>
<evidence type="ECO:0000313" key="3">
    <source>
        <dbReference type="Proteomes" id="UP001176429"/>
    </source>
</evidence>
<keyword evidence="3" id="KW-1185">Reference proteome</keyword>
<name>A0ABT9BBN5_9BACT</name>
<feature type="chain" id="PRO_5046666239" description="Lipoprotein" evidence="1">
    <location>
        <begin position="21"/>
        <end position="232"/>
    </location>
</feature>